<name>A0A430FGY4_9BIFI</name>
<organism evidence="3 4">
    <name type="scientific">Bifidobacterium callimiconis</name>
    <dbReference type="NCBI Taxonomy" id="2306973"/>
    <lineage>
        <taxon>Bacteria</taxon>
        <taxon>Bacillati</taxon>
        <taxon>Actinomycetota</taxon>
        <taxon>Actinomycetes</taxon>
        <taxon>Bifidobacteriales</taxon>
        <taxon>Bifidobacteriaceae</taxon>
        <taxon>Bifidobacterium</taxon>
    </lineage>
</organism>
<dbReference type="Pfam" id="PF07728">
    <property type="entry name" value="AAA_5"/>
    <property type="match status" value="1"/>
</dbReference>
<evidence type="ECO:0000256" key="1">
    <source>
        <dbReference type="SAM" id="MobiDB-lite"/>
    </source>
</evidence>
<dbReference type="GO" id="GO:0005524">
    <property type="term" value="F:ATP binding"/>
    <property type="evidence" value="ECO:0007669"/>
    <property type="project" value="InterPro"/>
</dbReference>
<feature type="compositionally biased region" description="Polar residues" evidence="1">
    <location>
        <begin position="661"/>
        <end position="676"/>
    </location>
</feature>
<gene>
    <name evidence="3" type="ORF">D2E23_0639</name>
</gene>
<feature type="region of interest" description="Disordered" evidence="1">
    <location>
        <begin position="639"/>
        <end position="676"/>
    </location>
</feature>
<dbReference type="RefSeq" id="WP_126029556.1">
    <property type="nucleotide sequence ID" value="NZ_QXGJ01000002.1"/>
</dbReference>
<dbReference type="SUPFAM" id="SSF52540">
    <property type="entry name" value="P-loop containing nucleoside triphosphate hydrolases"/>
    <property type="match status" value="1"/>
</dbReference>
<sequence>MDDSKYGWIPFYEELANTIRPLRADRSALYNKAKEIYTKAGMKLPTLESDGAPVDLDPFTFFAQFNKRITKTNRIALAKAIAESFGLNSPVPTEFAGIPFINNQRSTFYSFRSDPGRGERDIDNLWDLFESALDYADSPNAVNRESFIQSLSRVLPQKGIKWNITMGLFWIRPQFYLSLDGRSRWFLGLPDSMKNTVKKYSIPVLSASMPSDIADNANDLFGKNEMMDAATYLSFVERCRSVLDKGGYGEYKYHSFPELSNYALAESGSVNKQIKAFKKRKPVGDIDDVVDDEIADEHDDALPDFDSDEDDTDTTEIKQADPLKESFNLVYFGAPGTGKSYELDKLVHDNLQDHYERVTFYADYQHAQFVGGYKPVMADGQIEYRFRPGPFTRVLVKALNDQRNNYALVIEELNRAEAASVFGDLFQLLDRSANGMSEYPVSVSEDLREFLVENLTSEGKDYLYSQIEAGTGDDVSAETDCTRILIPRNMYIWATMNSADQGVFPLDTAFKRRWDFRYVGIDEGEEYSDMPVWNEQRKKINKLLLEAGVNEDKQIGPFFIHRVPDFGEESQEQPGAFDNAMKNKVLMYLFEDAAKYHRDIFSIKGVDNNALSLQTLCQAWDKNNFGIFRGLEKIEEVKSEPVEGIGSGESETPDAPGLTVDEQSVPVQSEATAVEE</sequence>
<dbReference type="EMBL" id="QXGJ01000002">
    <property type="protein sequence ID" value="RSX52032.1"/>
    <property type="molecule type" value="Genomic_DNA"/>
</dbReference>
<protein>
    <submittedName>
        <fullName evidence="3">ATPase</fullName>
    </submittedName>
</protein>
<dbReference type="PANTHER" id="PTHR37291:SF1">
    <property type="entry name" value="TYPE IV METHYL-DIRECTED RESTRICTION ENZYME ECOKMCRB SUBUNIT"/>
    <property type="match status" value="1"/>
</dbReference>
<dbReference type="GO" id="GO:0016887">
    <property type="term" value="F:ATP hydrolysis activity"/>
    <property type="evidence" value="ECO:0007669"/>
    <property type="project" value="InterPro"/>
</dbReference>
<evidence type="ECO:0000259" key="2">
    <source>
        <dbReference type="Pfam" id="PF07728"/>
    </source>
</evidence>
<reference evidence="3 4" key="1">
    <citation type="submission" date="2018-09" db="EMBL/GenBank/DDBJ databases">
        <title>Characterization of the phylogenetic diversity of five novel species belonging to the genus Bifidobacterium.</title>
        <authorList>
            <person name="Lugli G.A."/>
            <person name="Duranti S."/>
            <person name="Milani C."/>
        </authorList>
    </citation>
    <scope>NUCLEOTIDE SEQUENCE [LARGE SCALE GENOMIC DNA]</scope>
    <source>
        <strain evidence="3 4">2028B</strain>
    </source>
</reference>
<keyword evidence="4" id="KW-1185">Reference proteome</keyword>
<proteinExistence type="predicted"/>
<comment type="caution">
    <text evidence="3">The sequence shown here is derived from an EMBL/GenBank/DDBJ whole genome shotgun (WGS) entry which is preliminary data.</text>
</comment>
<accession>A0A430FGY4</accession>
<dbReference type="Proteomes" id="UP000288607">
    <property type="component" value="Unassembled WGS sequence"/>
</dbReference>
<dbReference type="Gene3D" id="3.40.50.300">
    <property type="entry name" value="P-loop containing nucleotide triphosphate hydrolases"/>
    <property type="match status" value="1"/>
</dbReference>
<dbReference type="InterPro" id="IPR052934">
    <property type="entry name" value="Methyl-DNA_Rec/Restrict_Enz"/>
</dbReference>
<dbReference type="InterPro" id="IPR027417">
    <property type="entry name" value="P-loop_NTPase"/>
</dbReference>
<dbReference type="PANTHER" id="PTHR37291">
    <property type="entry name" value="5-METHYLCYTOSINE-SPECIFIC RESTRICTION ENZYME B"/>
    <property type="match status" value="1"/>
</dbReference>
<evidence type="ECO:0000313" key="4">
    <source>
        <dbReference type="Proteomes" id="UP000288607"/>
    </source>
</evidence>
<dbReference type="OrthoDB" id="9781481at2"/>
<dbReference type="AlphaFoldDB" id="A0A430FGY4"/>
<evidence type="ECO:0000313" key="3">
    <source>
        <dbReference type="EMBL" id="RSX52032.1"/>
    </source>
</evidence>
<feature type="domain" description="ATPase dynein-related AAA" evidence="2">
    <location>
        <begin position="332"/>
        <end position="513"/>
    </location>
</feature>
<dbReference type="InterPro" id="IPR011704">
    <property type="entry name" value="ATPase_dyneun-rel_AAA"/>
</dbReference>